<organism evidence="1 2">
    <name type="scientific">Entotheonella factor</name>
    <dbReference type="NCBI Taxonomy" id="1429438"/>
    <lineage>
        <taxon>Bacteria</taxon>
        <taxon>Pseudomonadati</taxon>
        <taxon>Nitrospinota/Tectimicrobiota group</taxon>
        <taxon>Candidatus Tectimicrobiota</taxon>
        <taxon>Candidatus Entotheonellia</taxon>
        <taxon>Candidatus Entotheonellales</taxon>
        <taxon>Candidatus Entotheonellaceae</taxon>
        <taxon>Candidatus Entotheonella</taxon>
    </lineage>
</organism>
<gene>
    <name evidence="1" type="ORF">ETSY1_12960</name>
</gene>
<comment type="caution">
    <text evidence="1">The sequence shown here is derived from an EMBL/GenBank/DDBJ whole genome shotgun (WGS) entry which is preliminary data.</text>
</comment>
<protein>
    <recommendedName>
        <fullName evidence="3">DUF5678 domain-containing protein</fullName>
    </recommendedName>
</protein>
<dbReference type="AlphaFoldDB" id="W4LQ45"/>
<name>W4LQ45_ENTF1</name>
<dbReference type="EMBL" id="AZHW01000387">
    <property type="protein sequence ID" value="ETW99984.1"/>
    <property type="molecule type" value="Genomic_DNA"/>
</dbReference>
<evidence type="ECO:0000313" key="2">
    <source>
        <dbReference type="Proteomes" id="UP000019141"/>
    </source>
</evidence>
<evidence type="ECO:0000313" key="1">
    <source>
        <dbReference type="EMBL" id="ETW99984.1"/>
    </source>
</evidence>
<accession>W4LQ45</accession>
<dbReference type="Proteomes" id="UP000019141">
    <property type="component" value="Unassembled WGS sequence"/>
</dbReference>
<evidence type="ECO:0008006" key="3">
    <source>
        <dbReference type="Google" id="ProtNLM"/>
    </source>
</evidence>
<dbReference type="HOGENOM" id="CLU_177753_0_0_7"/>
<proteinExistence type="predicted"/>
<reference evidence="1 2" key="1">
    <citation type="journal article" date="2014" name="Nature">
        <title>An environmental bacterial taxon with a large and distinct metabolic repertoire.</title>
        <authorList>
            <person name="Wilson M.C."/>
            <person name="Mori T."/>
            <person name="Ruckert C."/>
            <person name="Uria A.R."/>
            <person name="Helf M.J."/>
            <person name="Takada K."/>
            <person name="Gernert C."/>
            <person name="Steffens U.A."/>
            <person name="Heycke N."/>
            <person name="Schmitt S."/>
            <person name="Rinke C."/>
            <person name="Helfrich E.J."/>
            <person name="Brachmann A.O."/>
            <person name="Gurgui C."/>
            <person name="Wakimoto T."/>
            <person name="Kracht M."/>
            <person name="Crusemann M."/>
            <person name="Hentschel U."/>
            <person name="Abe I."/>
            <person name="Matsunaga S."/>
            <person name="Kalinowski J."/>
            <person name="Takeyama H."/>
            <person name="Piel J."/>
        </authorList>
    </citation>
    <scope>NUCLEOTIDE SEQUENCE [LARGE SCALE GENOMIC DNA]</scope>
    <source>
        <strain evidence="2">TSY1</strain>
    </source>
</reference>
<keyword evidence="2" id="KW-1185">Reference proteome</keyword>
<sequence>MDKILTIAQIEAQFESEWVLVEDPQTNDALEVQGGKVRWHSKDREEVYRQAVALRPKRFAILYTGKMPQDTAIVL</sequence>